<dbReference type="AlphaFoldDB" id="A0A0P1B7I7"/>
<keyword evidence="3" id="KW-1185">Reference proteome</keyword>
<dbReference type="Proteomes" id="UP000054928">
    <property type="component" value="Unassembled WGS sequence"/>
</dbReference>
<feature type="transmembrane region" description="Helical" evidence="1">
    <location>
        <begin position="98"/>
        <end position="119"/>
    </location>
</feature>
<evidence type="ECO:0000313" key="3">
    <source>
        <dbReference type="Proteomes" id="UP000054928"/>
    </source>
</evidence>
<accession>A0A0P1B7I7</accession>
<reference evidence="3" key="1">
    <citation type="submission" date="2014-09" db="EMBL/GenBank/DDBJ databases">
        <authorList>
            <person name="Sharma Rahul"/>
            <person name="Thines Marco"/>
        </authorList>
    </citation>
    <scope>NUCLEOTIDE SEQUENCE [LARGE SCALE GENOMIC DNA]</scope>
</reference>
<name>A0A0P1B7I7_PLAHL</name>
<sequence length="135" mass="15717">MMSGEQDMGDYMLRYSRLDMAETRQNGLESWSPGQSVLNTENSRSEECSKTFRIIYVNHDIRLRHPQSLRQFSTLIKNRASHDAAESNRTFLDFTKSWLFMPTTIIIFLYLFLLMDILLSLRLKISTSQGPPCTN</sequence>
<evidence type="ECO:0000313" key="2">
    <source>
        <dbReference type="EMBL" id="CEG49904.1"/>
    </source>
</evidence>
<dbReference type="GeneID" id="36410279"/>
<protein>
    <submittedName>
        <fullName evidence="2">Uncharacterized protein</fullName>
    </submittedName>
</protein>
<dbReference type="RefSeq" id="XP_024586273.1">
    <property type="nucleotide sequence ID" value="XM_024721144.2"/>
</dbReference>
<evidence type="ECO:0000256" key="1">
    <source>
        <dbReference type="SAM" id="Phobius"/>
    </source>
</evidence>
<organism evidence="2 3">
    <name type="scientific">Plasmopara halstedii</name>
    <name type="common">Downy mildew of sunflower</name>
    <dbReference type="NCBI Taxonomy" id="4781"/>
    <lineage>
        <taxon>Eukaryota</taxon>
        <taxon>Sar</taxon>
        <taxon>Stramenopiles</taxon>
        <taxon>Oomycota</taxon>
        <taxon>Peronosporomycetes</taxon>
        <taxon>Peronosporales</taxon>
        <taxon>Peronosporaceae</taxon>
        <taxon>Plasmopara</taxon>
    </lineage>
</organism>
<keyword evidence="1" id="KW-1133">Transmembrane helix</keyword>
<keyword evidence="1" id="KW-0472">Membrane</keyword>
<proteinExistence type="predicted"/>
<dbReference type="EMBL" id="CCYD01003101">
    <property type="protein sequence ID" value="CEG49904.1"/>
    <property type="molecule type" value="Genomic_DNA"/>
</dbReference>
<keyword evidence="1" id="KW-0812">Transmembrane</keyword>